<gene>
    <name evidence="1" type="ORF">VAZ01S_116_00020</name>
</gene>
<reference evidence="1 2" key="1">
    <citation type="submission" date="2013-09" db="EMBL/GenBank/DDBJ databases">
        <title>Whole genome shotgun sequence of Vibrio azureus NBRC 104587.</title>
        <authorList>
            <person name="Isaki S."/>
            <person name="Hosoyama A."/>
            <person name="Numata M."/>
            <person name="Hashimoto M."/>
            <person name="Hosoyama Y."/>
            <person name="Tsuchikane K."/>
            <person name="Noguchi M."/>
            <person name="Hirakata S."/>
            <person name="Ichikawa N."/>
            <person name="Ohji S."/>
            <person name="Yamazoe A."/>
            <person name="Fujita N."/>
        </authorList>
    </citation>
    <scope>NUCLEOTIDE SEQUENCE [LARGE SCALE GENOMIC DNA]</scope>
    <source>
        <strain evidence="1 2">NBRC 104587</strain>
    </source>
</reference>
<proteinExistence type="predicted"/>
<evidence type="ECO:0008006" key="3">
    <source>
        <dbReference type="Google" id="ProtNLM"/>
    </source>
</evidence>
<evidence type="ECO:0000313" key="1">
    <source>
        <dbReference type="EMBL" id="GAD78051.1"/>
    </source>
</evidence>
<dbReference type="EMBL" id="BATL01000116">
    <property type="protein sequence ID" value="GAD78051.1"/>
    <property type="molecule type" value="Genomic_DNA"/>
</dbReference>
<protein>
    <recommendedName>
        <fullName evidence="3">Lipoprotein</fullName>
    </recommendedName>
</protein>
<comment type="caution">
    <text evidence="1">The sequence shown here is derived from an EMBL/GenBank/DDBJ whole genome shotgun (WGS) entry which is preliminary data.</text>
</comment>
<dbReference type="STRING" id="1219077.VAZ01S_116_00020"/>
<accession>U3ADQ3</accession>
<dbReference type="AlphaFoldDB" id="U3ADQ3"/>
<evidence type="ECO:0000313" key="2">
    <source>
        <dbReference type="Proteomes" id="UP000016567"/>
    </source>
</evidence>
<dbReference type="RefSeq" id="WP_021711786.1">
    <property type="nucleotide sequence ID" value="NZ_BAOB01000131.1"/>
</dbReference>
<keyword evidence="2" id="KW-1185">Reference proteome</keyword>
<sequence length="206" mass="22941">MYKLCFIALLTIISGCSSQVYRQAGSDKISVPFPKDKAIVLIDAKAEAHRLFGDTSGTMLVAFNQIDGNKSHRELVLSSEWEFATYPGAIIPGISGEEPHDLHAYLLKPGRYVVVRCVYEEPEAEYCPAGYWTNNGKQVGVAYFEVNAGEVINTGQLKVVRTVKPFGGSTYNVNVINNQYDAKKYISNNWPSLADKLKYKPLKFAY</sequence>
<dbReference type="Proteomes" id="UP000016567">
    <property type="component" value="Unassembled WGS sequence"/>
</dbReference>
<dbReference type="PROSITE" id="PS51257">
    <property type="entry name" value="PROKAR_LIPOPROTEIN"/>
    <property type="match status" value="1"/>
</dbReference>
<name>U3ADQ3_9VIBR</name>
<organism evidence="1 2">
    <name type="scientific">Vibrio azureus NBRC 104587</name>
    <dbReference type="NCBI Taxonomy" id="1219077"/>
    <lineage>
        <taxon>Bacteria</taxon>
        <taxon>Pseudomonadati</taxon>
        <taxon>Pseudomonadota</taxon>
        <taxon>Gammaproteobacteria</taxon>
        <taxon>Vibrionales</taxon>
        <taxon>Vibrionaceae</taxon>
        <taxon>Vibrio</taxon>
    </lineage>
</organism>